<protein>
    <submittedName>
        <fullName evidence="1">Uncharacterized protein</fullName>
    </submittedName>
</protein>
<name>A0A0E9UAK0_ANGAN</name>
<dbReference type="AlphaFoldDB" id="A0A0E9UAK0"/>
<evidence type="ECO:0000313" key="1">
    <source>
        <dbReference type="EMBL" id="JAH62914.1"/>
    </source>
</evidence>
<organism evidence="1">
    <name type="scientific">Anguilla anguilla</name>
    <name type="common">European freshwater eel</name>
    <name type="synonym">Muraena anguilla</name>
    <dbReference type="NCBI Taxonomy" id="7936"/>
    <lineage>
        <taxon>Eukaryota</taxon>
        <taxon>Metazoa</taxon>
        <taxon>Chordata</taxon>
        <taxon>Craniata</taxon>
        <taxon>Vertebrata</taxon>
        <taxon>Euteleostomi</taxon>
        <taxon>Actinopterygii</taxon>
        <taxon>Neopterygii</taxon>
        <taxon>Teleostei</taxon>
        <taxon>Anguilliformes</taxon>
        <taxon>Anguillidae</taxon>
        <taxon>Anguilla</taxon>
    </lineage>
</organism>
<reference evidence="1" key="2">
    <citation type="journal article" date="2015" name="Fish Shellfish Immunol.">
        <title>Early steps in the European eel (Anguilla anguilla)-Vibrio vulnificus interaction in the gills: Role of the RtxA13 toxin.</title>
        <authorList>
            <person name="Callol A."/>
            <person name="Pajuelo D."/>
            <person name="Ebbesson L."/>
            <person name="Teles M."/>
            <person name="MacKenzie S."/>
            <person name="Amaro C."/>
        </authorList>
    </citation>
    <scope>NUCLEOTIDE SEQUENCE</scope>
</reference>
<reference evidence="1" key="1">
    <citation type="submission" date="2014-11" db="EMBL/GenBank/DDBJ databases">
        <authorList>
            <person name="Amaro Gonzalez C."/>
        </authorList>
    </citation>
    <scope>NUCLEOTIDE SEQUENCE</scope>
</reference>
<dbReference type="EMBL" id="GBXM01045663">
    <property type="protein sequence ID" value="JAH62914.1"/>
    <property type="molecule type" value="Transcribed_RNA"/>
</dbReference>
<accession>A0A0E9UAK0</accession>
<sequence length="27" mass="3078">MNAGQDDCWSSLSLMKRWIVLKVVLPS</sequence>
<proteinExistence type="predicted"/>